<gene>
    <name evidence="1" type="ORF">AVEN_106283_1</name>
</gene>
<dbReference type="SUPFAM" id="SSF64484">
    <property type="entry name" value="beta and beta-prime subunits of DNA dependent RNA-polymerase"/>
    <property type="match status" value="1"/>
</dbReference>
<keyword evidence="2" id="KW-1185">Reference proteome</keyword>
<dbReference type="EMBL" id="BGPR01157399">
    <property type="protein sequence ID" value="GBL82615.1"/>
    <property type="molecule type" value="Genomic_DNA"/>
</dbReference>
<accession>A0A4Y2ATV6</accession>
<reference evidence="1 2" key="1">
    <citation type="journal article" date="2019" name="Sci. Rep.">
        <title>Orb-weaving spider Araneus ventricosus genome elucidates the spidroin gene catalogue.</title>
        <authorList>
            <person name="Kono N."/>
            <person name="Nakamura H."/>
            <person name="Ohtoshi R."/>
            <person name="Moran D.A.P."/>
            <person name="Shinohara A."/>
            <person name="Yoshida Y."/>
            <person name="Fujiwara M."/>
            <person name="Mori M."/>
            <person name="Tomita M."/>
            <person name="Arakawa K."/>
        </authorList>
    </citation>
    <scope>NUCLEOTIDE SEQUENCE [LARGE SCALE GENOMIC DNA]</scope>
</reference>
<name>A0A4Y2ATV6_ARAVE</name>
<evidence type="ECO:0000313" key="2">
    <source>
        <dbReference type="Proteomes" id="UP000499080"/>
    </source>
</evidence>
<proteinExistence type="predicted"/>
<dbReference type="AlphaFoldDB" id="A0A4Y2ATV6"/>
<dbReference type="OrthoDB" id="6439966at2759"/>
<sequence length="228" mass="26363">MQGPKLTPTQDMLVAYYLKFEEIDFLPYKHRNLYTTFKVLYDIYGSQKAFECIDKLRQFYLDVLQNQICFALTLEEMEYLYKICQGSMEEFETKARTSQGCLVTQVLSGAKGSMEHLYQMFGSDGCQNDAFIRDSFWDGLNANEAVKHAKIATDALSKTSKIWETGYSYSKMVYNLQGLHVDYMGCLVDGNLVIDNDVLNVLHYTNVMSEEGFRHLMDETLLKEKQLK</sequence>
<evidence type="ECO:0000313" key="1">
    <source>
        <dbReference type="EMBL" id="GBL82615.1"/>
    </source>
</evidence>
<comment type="caution">
    <text evidence="1">The sequence shown here is derived from an EMBL/GenBank/DDBJ whole genome shotgun (WGS) entry which is preliminary data.</text>
</comment>
<protein>
    <submittedName>
        <fullName evidence="1">Uncharacterized protein</fullName>
    </submittedName>
</protein>
<dbReference type="Proteomes" id="UP000499080">
    <property type="component" value="Unassembled WGS sequence"/>
</dbReference>
<organism evidence="1 2">
    <name type="scientific">Araneus ventricosus</name>
    <name type="common">Orbweaver spider</name>
    <name type="synonym">Epeira ventricosa</name>
    <dbReference type="NCBI Taxonomy" id="182803"/>
    <lineage>
        <taxon>Eukaryota</taxon>
        <taxon>Metazoa</taxon>
        <taxon>Ecdysozoa</taxon>
        <taxon>Arthropoda</taxon>
        <taxon>Chelicerata</taxon>
        <taxon>Arachnida</taxon>
        <taxon>Araneae</taxon>
        <taxon>Araneomorphae</taxon>
        <taxon>Entelegynae</taxon>
        <taxon>Araneoidea</taxon>
        <taxon>Araneidae</taxon>
        <taxon>Araneus</taxon>
    </lineage>
</organism>